<dbReference type="SUPFAM" id="SSF53474">
    <property type="entry name" value="alpha/beta-Hydrolases"/>
    <property type="match status" value="1"/>
</dbReference>
<dbReference type="AlphaFoldDB" id="A0A494TFF8"/>
<evidence type="ECO:0000313" key="4">
    <source>
        <dbReference type="Proteomes" id="UP000276254"/>
    </source>
</evidence>
<dbReference type="InterPro" id="IPR000639">
    <property type="entry name" value="Epox_hydrolase-like"/>
</dbReference>
<evidence type="ECO:0000259" key="2">
    <source>
        <dbReference type="Pfam" id="PF00561"/>
    </source>
</evidence>
<dbReference type="KEGG" id="spha:D3Y57_15550"/>
<dbReference type="EMBL" id="CP032829">
    <property type="protein sequence ID" value="AYJ88050.1"/>
    <property type="molecule type" value="Genomic_DNA"/>
</dbReference>
<name>A0A494TFF8_SPHPE</name>
<evidence type="ECO:0000256" key="1">
    <source>
        <dbReference type="ARBA" id="ARBA00022801"/>
    </source>
</evidence>
<dbReference type="Gene3D" id="3.40.50.1820">
    <property type="entry name" value="alpha/beta hydrolase"/>
    <property type="match status" value="1"/>
</dbReference>
<keyword evidence="1 3" id="KW-0378">Hydrolase</keyword>
<gene>
    <name evidence="3" type="ORF">D3Y57_15550</name>
</gene>
<dbReference type="Proteomes" id="UP000276254">
    <property type="component" value="Chromosome"/>
</dbReference>
<reference evidence="3 4" key="1">
    <citation type="submission" date="2018-09" db="EMBL/GenBank/DDBJ databases">
        <title>Sphingomonas peninsula sp. nov., isolated from fildes peninsula, Antarctic soil.</title>
        <authorList>
            <person name="Yingchao G."/>
        </authorList>
    </citation>
    <scope>NUCLEOTIDE SEQUENCE [LARGE SCALE GENOMIC DNA]</scope>
    <source>
        <strain evidence="3 4">YZ-8</strain>
    </source>
</reference>
<evidence type="ECO:0000313" key="3">
    <source>
        <dbReference type="EMBL" id="AYJ88050.1"/>
    </source>
</evidence>
<organism evidence="3 4">
    <name type="scientific">Sphingomonas paeninsulae</name>
    <dbReference type="NCBI Taxonomy" id="2319844"/>
    <lineage>
        <taxon>Bacteria</taxon>
        <taxon>Pseudomonadati</taxon>
        <taxon>Pseudomonadota</taxon>
        <taxon>Alphaproteobacteria</taxon>
        <taxon>Sphingomonadales</taxon>
        <taxon>Sphingomonadaceae</taxon>
        <taxon>Sphingomonas</taxon>
    </lineage>
</organism>
<dbReference type="PANTHER" id="PTHR43329">
    <property type="entry name" value="EPOXIDE HYDROLASE"/>
    <property type="match status" value="1"/>
</dbReference>
<dbReference type="PRINTS" id="PR00111">
    <property type="entry name" value="ABHYDROLASE"/>
</dbReference>
<accession>A0A494TFF8</accession>
<dbReference type="GO" id="GO:0016787">
    <property type="term" value="F:hydrolase activity"/>
    <property type="evidence" value="ECO:0007669"/>
    <property type="project" value="UniProtKB-KW"/>
</dbReference>
<keyword evidence="4" id="KW-1185">Reference proteome</keyword>
<dbReference type="OrthoDB" id="9804723at2"/>
<dbReference type="InterPro" id="IPR000073">
    <property type="entry name" value="AB_hydrolase_1"/>
</dbReference>
<feature type="domain" description="AB hydrolase-1" evidence="2">
    <location>
        <begin position="1"/>
        <end position="98"/>
    </location>
</feature>
<sequence>MIHGFPGLAWSWRHQMAPLAAAGWRAVAIDCLGYGGSDRPLDPALYAADRVQDYLLAVLDFYGVDTAVIVGQDFGAQYAWNLAVRAPDRVSALVTTIPYDYDLAGRALLGSAERLSADDPTPPIMAFTDRLPTERFAVMAADHFVHFHYFQTVGPADRELGEALGDYLQRSFYALSGTGDLWAWKTIPSEGSGYLDALPDAPPLPWPWLSEEEFAGFVTGYDHSDMMRRMIGGLNSYRTADINWTIGREWADADVTVPTLFIYGSKDPSLAFFPDWEERMRARVPGLRDIVVIEGAGHMVQQEQPAAFNAALLAFLETAR</sequence>
<dbReference type="PRINTS" id="PR00412">
    <property type="entry name" value="EPOXHYDRLASE"/>
</dbReference>
<dbReference type="InterPro" id="IPR029058">
    <property type="entry name" value="AB_hydrolase_fold"/>
</dbReference>
<protein>
    <submittedName>
        <fullName evidence="3">Alpha/beta hydrolase</fullName>
    </submittedName>
</protein>
<dbReference type="Pfam" id="PF00561">
    <property type="entry name" value="Abhydrolase_1"/>
    <property type="match status" value="1"/>
</dbReference>
<proteinExistence type="predicted"/>